<accession>A0A0A9CZ43</accession>
<sequence length="52" mass="5929">MLSSGCYQGSKFALKTQLASSMLSFKKGWCPVVYFDTYSFNTYLFFLISSFS</sequence>
<reference evidence="1" key="2">
    <citation type="journal article" date="2015" name="Data Brief">
        <title>Shoot transcriptome of the giant reed, Arundo donax.</title>
        <authorList>
            <person name="Barrero R.A."/>
            <person name="Guerrero F.D."/>
            <person name="Moolhuijzen P."/>
            <person name="Goolsby J.A."/>
            <person name="Tidwell J."/>
            <person name="Bellgard S.E."/>
            <person name="Bellgard M.I."/>
        </authorList>
    </citation>
    <scope>NUCLEOTIDE SEQUENCE</scope>
    <source>
        <tissue evidence="1">Shoot tissue taken approximately 20 cm above the soil surface</tissue>
    </source>
</reference>
<dbReference type="EMBL" id="GBRH01217009">
    <property type="protein sequence ID" value="JAD80886.1"/>
    <property type="molecule type" value="Transcribed_RNA"/>
</dbReference>
<protein>
    <submittedName>
        <fullName evidence="1">Uncharacterized protein</fullName>
    </submittedName>
</protein>
<reference evidence="1" key="1">
    <citation type="submission" date="2014-09" db="EMBL/GenBank/DDBJ databases">
        <authorList>
            <person name="Magalhaes I.L.F."/>
            <person name="Oliveira U."/>
            <person name="Santos F.R."/>
            <person name="Vidigal T.H.D.A."/>
            <person name="Brescovit A.D."/>
            <person name="Santos A.J."/>
        </authorList>
    </citation>
    <scope>NUCLEOTIDE SEQUENCE</scope>
    <source>
        <tissue evidence="1">Shoot tissue taken approximately 20 cm above the soil surface</tissue>
    </source>
</reference>
<name>A0A0A9CZ43_ARUDO</name>
<proteinExistence type="predicted"/>
<organism evidence="1">
    <name type="scientific">Arundo donax</name>
    <name type="common">Giant reed</name>
    <name type="synonym">Donax arundinaceus</name>
    <dbReference type="NCBI Taxonomy" id="35708"/>
    <lineage>
        <taxon>Eukaryota</taxon>
        <taxon>Viridiplantae</taxon>
        <taxon>Streptophyta</taxon>
        <taxon>Embryophyta</taxon>
        <taxon>Tracheophyta</taxon>
        <taxon>Spermatophyta</taxon>
        <taxon>Magnoliopsida</taxon>
        <taxon>Liliopsida</taxon>
        <taxon>Poales</taxon>
        <taxon>Poaceae</taxon>
        <taxon>PACMAD clade</taxon>
        <taxon>Arundinoideae</taxon>
        <taxon>Arundineae</taxon>
        <taxon>Arundo</taxon>
    </lineage>
</organism>
<evidence type="ECO:0000313" key="1">
    <source>
        <dbReference type="EMBL" id="JAD80886.1"/>
    </source>
</evidence>
<dbReference type="AlphaFoldDB" id="A0A0A9CZ43"/>